<protein>
    <submittedName>
        <fullName evidence="3">Outer membrane lipoprotein-sorting protein</fullName>
    </submittedName>
</protein>
<dbReference type="SUPFAM" id="SSF89392">
    <property type="entry name" value="Prokaryotic lipoproteins and lipoprotein localization factors"/>
    <property type="match status" value="1"/>
</dbReference>
<dbReference type="InterPro" id="IPR029046">
    <property type="entry name" value="LolA/LolB/LppX"/>
</dbReference>
<keyword evidence="1" id="KW-0732">Signal</keyword>
<dbReference type="AlphaFoldDB" id="A0A7Y7M5M7"/>
<dbReference type="InterPro" id="IPR011220">
    <property type="entry name" value="UCP028205"/>
</dbReference>
<name>A0A7Y7M5M7_9PROT</name>
<dbReference type="PIRSF" id="PIRSF028205">
    <property type="entry name" value="UCP028205"/>
    <property type="match status" value="1"/>
</dbReference>
<dbReference type="Pfam" id="PF17131">
    <property type="entry name" value="LolA_like"/>
    <property type="match status" value="1"/>
</dbReference>
<comment type="caution">
    <text evidence="3">The sequence shown here is derived from an EMBL/GenBank/DDBJ whole genome shotgun (WGS) entry which is preliminary data.</text>
</comment>
<accession>A0A7Y7M5M7</accession>
<dbReference type="InterPro" id="IPR033399">
    <property type="entry name" value="TP_0789-like"/>
</dbReference>
<keyword evidence="3" id="KW-0449">Lipoprotein</keyword>
<feature type="domain" description="Uncharacterized protein TP-0789" evidence="2">
    <location>
        <begin position="97"/>
        <end position="274"/>
    </location>
</feature>
<evidence type="ECO:0000256" key="1">
    <source>
        <dbReference type="ARBA" id="ARBA00022729"/>
    </source>
</evidence>
<sequence length="278" mass="30900">MSKNFATLRPRPLSLSRRSILGAFGLTMIPALSPRTALADVVAPSAEAEVTKADAIRNPGVPFRMTNTIVDYRAGVTQSQVVLETFGKVMASTGEFASIVRYLEPEQDTGKLFLKNGNDMWFYDENSKSTTRIAPQQRLVGQASIGDVISVNYARDYHAASIGEDAILDAAHAERDCWRLEMVAAAPDATYARVLYWVERETSRPVKARYFSDSGRELKVIFYKDYAPMLGATRAGTAIIIDAVDTRLATIMRFSDAIARDVPDQWFERDFLARLADQ</sequence>
<reference evidence="3 4" key="1">
    <citation type="submission" date="2020-06" db="EMBL/GenBank/DDBJ databases">
        <title>Description of novel acetic acid bacteria.</title>
        <authorList>
            <person name="Sombolestani A."/>
        </authorList>
    </citation>
    <scope>NUCLEOTIDE SEQUENCE [LARGE SCALE GENOMIC DNA]</scope>
    <source>
        <strain evidence="3 4">LMG 31431</strain>
    </source>
</reference>
<dbReference type="EMBL" id="JABXXP010000004">
    <property type="protein sequence ID" value="NVN09776.1"/>
    <property type="molecule type" value="Genomic_DNA"/>
</dbReference>
<evidence type="ECO:0000313" key="4">
    <source>
        <dbReference type="Proteomes" id="UP000534870"/>
    </source>
</evidence>
<evidence type="ECO:0000259" key="2">
    <source>
        <dbReference type="Pfam" id="PF17131"/>
    </source>
</evidence>
<dbReference type="CDD" id="cd16329">
    <property type="entry name" value="LolA_like"/>
    <property type="match status" value="1"/>
</dbReference>
<gene>
    <name evidence="3" type="ORF">HUK84_01205</name>
</gene>
<evidence type="ECO:0000313" key="3">
    <source>
        <dbReference type="EMBL" id="NVN09776.1"/>
    </source>
</evidence>
<dbReference type="Gene3D" id="2.50.20.10">
    <property type="entry name" value="Lipoprotein localisation LolA/LolB/LppX"/>
    <property type="match status" value="1"/>
</dbReference>
<dbReference type="Proteomes" id="UP000534870">
    <property type="component" value="Unassembled WGS sequence"/>
</dbReference>
<dbReference type="RefSeq" id="WP_176638574.1">
    <property type="nucleotide sequence ID" value="NZ_JABXXP010000004.1"/>
</dbReference>
<organism evidence="3 4">
    <name type="scientific">Nguyenibacter vanlangensis</name>
    <dbReference type="NCBI Taxonomy" id="1216886"/>
    <lineage>
        <taxon>Bacteria</taxon>
        <taxon>Pseudomonadati</taxon>
        <taxon>Pseudomonadota</taxon>
        <taxon>Alphaproteobacteria</taxon>
        <taxon>Acetobacterales</taxon>
        <taxon>Acetobacteraceae</taxon>
        <taxon>Nguyenibacter</taxon>
    </lineage>
</organism>
<proteinExistence type="predicted"/>